<dbReference type="GeneID" id="19488308"/>
<keyword evidence="5" id="KW-1185">Reference proteome</keyword>
<dbReference type="InterPro" id="IPR007921">
    <property type="entry name" value="CHAP_dom"/>
</dbReference>
<sequence length="227" mass="25548">MLYLSQGKYQWAGEEGTNATLPPNCNAQSAWTVATTTNWASIGWEIIYNPTLAQIQEGDIFTISPSASGIWSGHTGIVYAKHADGTIVTLEQNYNGKRYVQKLYSNNSYYVFNGFSCIVRPKTNSKPNQPKPTPTEKEENMLVIKTEKNYYLITTDGYYTWIADGDVLKALQSKLPTITMNDGRMRGMFVNVSVKKAIDNQQKENTVIKDNIVKLQKDVAELLKRSK</sequence>
<accession>A0A024B467</accession>
<organism evidence="4 5">
    <name type="scientific">Lactococcus phage WP-2</name>
    <dbReference type="NCBI Taxonomy" id="1486423"/>
    <lineage>
        <taxon>Viruses</taxon>
        <taxon>Duplodnaviria</taxon>
        <taxon>Heunggongvirae</taxon>
        <taxon>Uroviricota</taxon>
        <taxon>Caudoviricetes</taxon>
        <taxon>Rountreeviridae</taxon>
        <taxon>Negarvirus</taxon>
        <taxon>Negarvirus WP2</taxon>
    </lineage>
</organism>
<feature type="domain" description="Peptidase C51" evidence="3">
    <location>
        <begin position="1"/>
        <end position="112"/>
    </location>
</feature>
<proteinExistence type="predicted"/>
<dbReference type="SUPFAM" id="SSF54001">
    <property type="entry name" value="Cysteine proteinases"/>
    <property type="match status" value="1"/>
</dbReference>
<reference evidence="4 5" key="1">
    <citation type="journal article" date="2014" name="Gene">
        <title>Comparative genomic analysis of Lactococcus garvieae phage WP-2, a new member of Picovirinae subfamily of Podoviridae.</title>
        <authorList>
            <person name="Ghasemi S.M."/>
            <person name="Bouzari M."/>
            <person name="Yoon B.H."/>
            <person name="Chang H.I."/>
        </authorList>
    </citation>
    <scope>NUCLEOTIDE SEQUENCE [LARGE SCALE GENOMIC DNA]</scope>
    <source>
        <strain evidence="4">WP-2</strain>
    </source>
</reference>
<dbReference type="PROSITE" id="PS50911">
    <property type="entry name" value="CHAP"/>
    <property type="match status" value="1"/>
</dbReference>
<dbReference type="Proteomes" id="UP000026904">
    <property type="component" value="Segment"/>
</dbReference>
<dbReference type="RefSeq" id="YP_009032578.1">
    <property type="nucleotide sequence ID" value="NC_024149.1"/>
</dbReference>
<name>A0A024B467_9CAUD</name>
<evidence type="ECO:0000256" key="2">
    <source>
        <dbReference type="SAM" id="Coils"/>
    </source>
</evidence>
<evidence type="ECO:0000313" key="5">
    <source>
        <dbReference type="Proteomes" id="UP000026904"/>
    </source>
</evidence>
<keyword evidence="1" id="KW-0929">Antimicrobial</keyword>
<evidence type="ECO:0000313" key="4">
    <source>
        <dbReference type="EMBL" id="AHZ10873.1"/>
    </source>
</evidence>
<dbReference type="KEGG" id="vg:19488308"/>
<evidence type="ECO:0000256" key="1">
    <source>
        <dbReference type="ARBA" id="ARBA00022529"/>
    </source>
</evidence>
<dbReference type="GO" id="GO:0001897">
    <property type="term" value="P:symbiont-mediated cytolysis of host cell"/>
    <property type="evidence" value="ECO:0007669"/>
    <property type="project" value="UniProtKB-ARBA"/>
</dbReference>
<dbReference type="EMBL" id="KJ528544">
    <property type="protein sequence ID" value="AHZ10873.1"/>
    <property type="molecule type" value="Genomic_DNA"/>
</dbReference>
<protein>
    <recommendedName>
        <fullName evidence="3">Peptidase C51 domain-containing protein</fullName>
    </recommendedName>
</protein>
<evidence type="ECO:0000259" key="3">
    <source>
        <dbReference type="PROSITE" id="PS50911"/>
    </source>
</evidence>
<feature type="coiled-coil region" evidence="2">
    <location>
        <begin position="198"/>
        <end position="225"/>
    </location>
</feature>
<keyword evidence="2" id="KW-0175">Coiled coil</keyword>
<gene>
    <name evidence="4" type="ORF">WP2_01</name>
</gene>
<dbReference type="Pfam" id="PF05257">
    <property type="entry name" value="CHAP"/>
    <property type="match status" value="1"/>
</dbReference>
<dbReference type="InterPro" id="IPR038765">
    <property type="entry name" value="Papain-like_cys_pep_sf"/>
</dbReference>
<dbReference type="Gene3D" id="3.90.1720.60">
    <property type="match status" value="1"/>
</dbReference>
<dbReference type="OrthoDB" id="37518at10239"/>